<dbReference type="EMBL" id="CVRI01000054">
    <property type="protein sequence ID" value="CRL00044.1"/>
    <property type="molecule type" value="Genomic_DNA"/>
</dbReference>
<keyword evidence="2" id="KW-1185">Reference proteome</keyword>
<reference evidence="1 2" key="1">
    <citation type="submission" date="2015-04" db="EMBL/GenBank/DDBJ databases">
        <authorList>
            <person name="Syromyatnikov M.Y."/>
            <person name="Popov V.N."/>
        </authorList>
    </citation>
    <scope>NUCLEOTIDE SEQUENCE [LARGE SCALE GENOMIC DNA]</scope>
</reference>
<dbReference type="Proteomes" id="UP000183832">
    <property type="component" value="Unassembled WGS sequence"/>
</dbReference>
<protein>
    <submittedName>
        <fullName evidence="1">CLUMA_CG013332, isoform A</fullName>
    </submittedName>
</protein>
<accession>A0A1J1IKI6</accession>
<proteinExistence type="predicted"/>
<evidence type="ECO:0000313" key="2">
    <source>
        <dbReference type="Proteomes" id="UP000183832"/>
    </source>
</evidence>
<gene>
    <name evidence="1" type="ORF">CLUMA_CG013332</name>
</gene>
<organism evidence="1 2">
    <name type="scientific">Clunio marinus</name>
    <dbReference type="NCBI Taxonomy" id="568069"/>
    <lineage>
        <taxon>Eukaryota</taxon>
        <taxon>Metazoa</taxon>
        <taxon>Ecdysozoa</taxon>
        <taxon>Arthropoda</taxon>
        <taxon>Hexapoda</taxon>
        <taxon>Insecta</taxon>
        <taxon>Pterygota</taxon>
        <taxon>Neoptera</taxon>
        <taxon>Endopterygota</taxon>
        <taxon>Diptera</taxon>
        <taxon>Nematocera</taxon>
        <taxon>Chironomoidea</taxon>
        <taxon>Chironomidae</taxon>
        <taxon>Clunio</taxon>
    </lineage>
</organism>
<name>A0A1J1IKI6_9DIPT</name>
<evidence type="ECO:0000313" key="1">
    <source>
        <dbReference type="EMBL" id="CRL00044.1"/>
    </source>
</evidence>
<dbReference type="AlphaFoldDB" id="A0A1J1IKI6"/>
<sequence>MYIKEKINCAVFYSIFVCPLIDIDNKCYLELVFGCLHKKSRWFCSNRLNHKKAFSLLIGNVEQQQNLACVYLVARLLTSKDCTVKFFAGLNFLVLVRVFGKMYECNFKNRVPKL</sequence>